<dbReference type="PANTHER" id="PTHR11071:SF547">
    <property type="entry name" value="PEPTIDYL-PROLYL CIS-TRANS ISOMERASE"/>
    <property type="match status" value="1"/>
</dbReference>
<dbReference type="Gene3D" id="2.40.100.10">
    <property type="entry name" value="Cyclophilin-like"/>
    <property type="match status" value="1"/>
</dbReference>
<evidence type="ECO:0000313" key="4">
    <source>
        <dbReference type="WBParaSite" id="maker-unitig_3528-snap-gene-0.3-mRNA-1"/>
    </source>
</evidence>
<dbReference type="Pfam" id="PF00160">
    <property type="entry name" value="Pro_isomerase"/>
    <property type="match status" value="1"/>
</dbReference>
<dbReference type="GO" id="GO:0003755">
    <property type="term" value="F:peptidyl-prolyl cis-trans isomerase activity"/>
    <property type="evidence" value="ECO:0007669"/>
    <property type="project" value="InterPro"/>
</dbReference>
<dbReference type="PROSITE" id="PS50072">
    <property type="entry name" value="CSA_PPIASE_2"/>
    <property type="match status" value="1"/>
</dbReference>
<dbReference type="WBParaSite" id="maker-unitig_3528-snap-gene-0.3-mRNA-1">
    <property type="protein sequence ID" value="maker-unitig_3528-snap-gene-0.3-mRNA-1"/>
    <property type="gene ID" value="maker-unitig_3528-snap-gene-0.3"/>
</dbReference>
<evidence type="ECO:0000313" key="3">
    <source>
        <dbReference type="Proteomes" id="UP000095280"/>
    </source>
</evidence>
<accession>A0A1I8FHN5</accession>
<keyword evidence="3" id="KW-1185">Reference proteome</keyword>
<feature type="domain" description="PPIase cyclophilin-type" evidence="2">
    <location>
        <begin position="355"/>
        <end position="490"/>
    </location>
</feature>
<protein>
    <submittedName>
        <fullName evidence="4">PPIase cyclophilin-type domain-containing protein</fullName>
    </submittedName>
</protein>
<dbReference type="Proteomes" id="UP000095280">
    <property type="component" value="Unplaced"/>
</dbReference>
<dbReference type="PANTHER" id="PTHR11071">
    <property type="entry name" value="PEPTIDYL-PROLYL CIS-TRANS ISOMERASE"/>
    <property type="match status" value="1"/>
</dbReference>
<evidence type="ECO:0000256" key="1">
    <source>
        <dbReference type="SAM" id="MobiDB-lite"/>
    </source>
</evidence>
<dbReference type="GO" id="GO:0005737">
    <property type="term" value="C:cytoplasm"/>
    <property type="evidence" value="ECO:0007669"/>
    <property type="project" value="TreeGrafter"/>
</dbReference>
<dbReference type="SUPFAM" id="SSF50891">
    <property type="entry name" value="Cyclophilin-like"/>
    <property type="match status" value="1"/>
</dbReference>
<dbReference type="PRINTS" id="PR00153">
    <property type="entry name" value="CSAPPISMRASE"/>
</dbReference>
<organism evidence="3 4">
    <name type="scientific">Macrostomum lignano</name>
    <dbReference type="NCBI Taxonomy" id="282301"/>
    <lineage>
        <taxon>Eukaryota</taxon>
        <taxon>Metazoa</taxon>
        <taxon>Spiralia</taxon>
        <taxon>Lophotrochozoa</taxon>
        <taxon>Platyhelminthes</taxon>
        <taxon>Rhabditophora</taxon>
        <taxon>Macrostomorpha</taxon>
        <taxon>Macrostomida</taxon>
        <taxon>Macrostomidae</taxon>
        <taxon>Macrostomum</taxon>
    </lineage>
</organism>
<dbReference type="CDD" id="cd00317">
    <property type="entry name" value="cyclophilin"/>
    <property type="match status" value="1"/>
</dbReference>
<name>A0A1I8FHN5_9PLAT</name>
<dbReference type="InterPro" id="IPR029000">
    <property type="entry name" value="Cyclophilin-like_dom_sf"/>
</dbReference>
<dbReference type="GO" id="GO:0016018">
    <property type="term" value="F:cyclosporin A binding"/>
    <property type="evidence" value="ECO:0007669"/>
    <property type="project" value="TreeGrafter"/>
</dbReference>
<feature type="region of interest" description="Disordered" evidence="1">
    <location>
        <begin position="262"/>
        <end position="281"/>
    </location>
</feature>
<dbReference type="InterPro" id="IPR002130">
    <property type="entry name" value="Cyclophilin-type_PPIase_dom"/>
</dbReference>
<sequence length="523" mass="57968">RITTPMDYTSSVYVVAVEGRLQKFEEHTVGFIETAVNVTKNYTGPKIEYLIGAGLMKVNSGETPLDTIDFTVFGAEVSAFAGPTCLGYGAKLVLRWRSHVRLRRQPRSGRLVRHRDRGRLADDQGARHWFPAGQKALLLLAVIVSTTMAATLVDDESSDARDGKAAVTSSELGMGERRIRRYLSDESQQKYRLQVLRLCLKYEIMCEEVEGGPPIGYMPASHDHPRTQQASPRGNCSTLEGSYQRRESAGWGCCRVKRGTARQKKHKRKQPEAEPRLTSNQPGAQLCSVSCISFNYFLESTVAMKLQLALSVFCCACLWAASQASAMNSNYTVTEEVWFEVRVKDMDGPGEDFTGKFTVAVFGEAAPMTTMNFVSLARGYKFRGENLHYKNTPVHRVVPDFVVQMGDITTGEAPAAPASTPFILSHRSPGWIAMANHGPDTNGSQFYILLTKARWLDNKHVVFGKVIKGFDVVKTVGEVPSDPDTAVPQAHHDEDCGVVGIKERYELKPSELDSTDDVKRTEL</sequence>
<reference evidence="4" key="1">
    <citation type="submission" date="2016-11" db="UniProtKB">
        <authorList>
            <consortium name="WormBaseParasite"/>
        </authorList>
    </citation>
    <scope>IDENTIFICATION</scope>
</reference>
<dbReference type="AlphaFoldDB" id="A0A1I8FHN5"/>
<dbReference type="GO" id="GO:0006457">
    <property type="term" value="P:protein folding"/>
    <property type="evidence" value="ECO:0007669"/>
    <property type="project" value="TreeGrafter"/>
</dbReference>
<proteinExistence type="predicted"/>
<evidence type="ECO:0000259" key="2">
    <source>
        <dbReference type="PROSITE" id="PS50072"/>
    </source>
</evidence>